<evidence type="ECO:0000313" key="3">
    <source>
        <dbReference type="EMBL" id="ROI09192.1"/>
    </source>
</evidence>
<dbReference type="EMBL" id="RJUG01000003">
    <property type="protein sequence ID" value="ROI09192.1"/>
    <property type="molecule type" value="Genomic_DNA"/>
</dbReference>
<reference evidence="4" key="1">
    <citation type="submission" date="2018-11" db="EMBL/GenBank/DDBJ databases">
        <title>Proposal to divide the Flavobacteriaceae and reorganize its genera based on Amino Acid Identity values calculated from whole genome sequences.</title>
        <authorList>
            <person name="Nicholson A.C."/>
            <person name="Gulvik C.A."/>
            <person name="Whitney A.M."/>
            <person name="Humrighouse B.W."/>
            <person name="Bell M."/>
            <person name="Holmens B."/>
            <person name="Steigerwalt A."/>
            <person name="Villarma A."/>
            <person name="Sheth M."/>
            <person name="Batra D."/>
            <person name="Pryor J."/>
            <person name="Bernardet J.-F."/>
            <person name="Hugo C."/>
            <person name="Kampfer P."/>
            <person name="Newman J."/>
            <person name="Mcquiston J.R."/>
        </authorList>
    </citation>
    <scope>NUCLEOTIDE SEQUENCE [LARGE SCALE GENOMIC DNA]</scope>
    <source>
        <strain evidence="4">H3056</strain>
    </source>
</reference>
<gene>
    <name evidence="3" type="ORF">EGI11_07210</name>
</gene>
<dbReference type="AlphaFoldDB" id="A0A3N0WVU8"/>
<evidence type="ECO:0000259" key="1">
    <source>
        <dbReference type="Pfam" id="PF00534"/>
    </source>
</evidence>
<dbReference type="InterPro" id="IPR028098">
    <property type="entry name" value="Glyco_trans_4-like_N"/>
</dbReference>
<dbReference type="GO" id="GO:0016757">
    <property type="term" value="F:glycosyltransferase activity"/>
    <property type="evidence" value="ECO:0007669"/>
    <property type="project" value="InterPro"/>
</dbReference>
<evidence type="ECO:0000259" key="2">
    <source>
        <dbReference type="Pfam" id="PF13477"/>
    </source>
</evidence>
<organism evidence="3 4">
    <name type="scientific">Kaistella daneshvariae</name>
    <dbReference type="NCBI Taxonomy" id="2487074"/>
    <lineage>
        <taxon>Bacteria</taxon>
        <taxon>Pseudomonadati</taxon>
        <taxon>Bacteroidota</taxon>
        <taxon>Flavobacteriia</taxon>
        <taxon>Flavobacteriales</taxon>
        <taxon>Weeksellaceae</taxon>
        <taxon>Chryseobacterium group</taxon>
        <taxon>Kaistella</taxon>
    </lineage>
</organism>
<protein>
    <submittedName>
        <fullName evidence="3">Glycosyltransferase</fullName>
    </submittedName>
</protein>
<dbReference type="Gene3D" id="3.40.50.2000">
    <property type="entry name" value="Glycogen Phosphorylase B"/>
    <property type="match status" value="2"/>
</dbReference>
<dbReference type="RefSeq" id="WP_123265773.1">
    <property type="nucleotide sequence ID" value="NZ_RJUG01000003.1"/>
</dbReference>
<dbReference type="InterPro" id="IPR001296">
    <property type="entry name" value="Glyco_trans_1"/>
</dbReference>
<dbReference type="SUPFAM" id="SSF53756">
    <property type="entry name" value="UDP-Glycosyltransferase/glycogen phosphorylase"/>
    <property type="match status" value="1"/>
</dbReference>
<dbReference type="PANTHER" id="PTHR12526">
    <property type="entry name" value="GLYCOSYLTRANSFERASE"/>
    <property type="match status" value="1"/>
</dbReference>
<accession>A0A3N0WVU8</accession>
<feature type="domain" description="Glycosyl transferase family 1" evidence="1">
    <location>
        <begin position="197"/>
        <end position="362"/>
    </location>
</feature>
<sequence>MVRTYRKTIIFIITDYGSFNNFLGEIAIELALKNYKVHVFTAKEKVIKIADKYNYEDYGICFHFFNFPRSFNLFNHFRISTAIQSKIKEINPAIVSIHFTTGIFTTVLKSKLPYRTIGTFHGLGYPVIENRIKKQVFKMVEYFSASRLDEIWVLNKSDEKLLAEHFNNVFLLPTSGLGCDLAKFDPENFRSREVSLKEKYDIKESDIVISFTGRYVNFKGYDIVIKTFRHLENSFKNIKLITMGGHDKIHPTGLNEEEEEYLQTNPNIIDIGFTENVQDFLSLTDIFFFPSKKEGMPVCIIEALAMGLPVITFDARGCNDLVADHITGRLMPLNSQPTDFAQTITSLLQNKNTLAELRKKVRSVRTELSREHFLKHQIKYFESI</sequence>
<name>A0A3N0WVU8_9FLAO</name>
<evidence type="ECO:0000313" key="4">
    <source>
        <dbReference type="Proteomes" id="UP000270224"/>
    </source>
</evidence>
<dbReference type="PANTHER" id="PTHR12526:SF630">
    <property type="entry name" value="GLYCOSYLTRANSFERASE"/>
    <property type="match status" value="1"/>
</dbReference>
<dbReference type="Proteomes" id="UP000270224">
    <property type="component" value="Unassembled WGS sequence"/>
</dbReference>
<keyword evidence="3" id="KW-0808">Transferase</keyword>
<dbReference type="Pfam" id="PF13477">
    <property type="entry name" value="Glyco_trans_4_2"/>
    <property type="match status" value="1"/>
</dbReference>
<dbReference type="OrthoDB" id="9811239at2"/>
<dbReference type="Pfam" id="PF00534">
    <property type="entry name" value="Glycos_transf_1"/>
    <property type="match status" value="1"/>
</dbReference>
<proteinExistence type="predicted"/>
<feature type="domain" description="Glycosyltransferase subfamily 4-like N-terminal" evidence="2">
    <location>
        <begin position="22"/>
        <end position="143"/>
    </location>
</feature>
<comment type="caution">
    <text evidence="3">The sequence shown here is derived from an EMBL/GenBank/DDBJ whole genome shotgun (WGS) entry which is preliminary data.</text>
</comment>